<dbReference type="Gene3D" id="3.90.79.10">
    <property type="entry name" value="Nucleoside Triphosphate Pyrophosphohydrolase"/>
    <property type="match status" value="1"/>
</dbReference>
<gene>
    <name evidence="12" type="ORF">A2950_00980</name>
</gene>
<dbReference type="NCBIfam" id="NF002995">
    <property type="entry name" value="PRK03759.1"/>
    <property type="match status" value="1"/>
</dbReference>
<evidence type="ECO:0000256" key="7">
    <source>
        <dbReference type="ARBA" id="ARBA00023211"/>
    </source>
</evidence>
<dbReference type="CDD" id="cd02885">
    <property type="entry name" value="NUDIX_IPP_Isomerase"/>
    <property type="match status" value="1"/>
</dbReference>
<comment type="similarity">
    <text evidence="2">Belongs to the IPP isomerase type 1 family.</text>
</comment>
<dbReference type="Pfam" id="PF00293">
    <property type="entry name" value="NUDIX"/>
    <property type="match status" value="1"/>
</dbReference>
<proteinExistence type="inferred from homology"/>
<dbReference type="SUPFAM" id="SSF55811">
    <property type="entry name" value="Nudix"/>
    <property type="match status" value="1"/>
</dbReference>
<dbReference type="EMBL" id="MFMD01000022">
    <property type="protein sequence ID" value="OGG76416.1"/>
    <property type="molecule type" value="Genomic_DNA"/>
</dbReference>
<evidence type="ECO:0000256" key="9">
    <source>
        <dbReference type="ARBA" id="ARBA00023235"/>
    </source>
</evidence>
<evidence type="ECO:0000313" key="13">
    <source>
        <dbReference type="Proteomes" id="UP000176714"/>
    </source>
</evidence>
<dbReference type="PIRSF" id="PIRSF018427">
    <property type="entry name" value="Isopntndiph_ism"/>
    <property type="match status" value="1"/>
</dbReference>
<dbReference type="EC" id="5.3.3.2" evidence="3"/>
<dbReference type="PROSITE" id="PS51462">
    <property type="entry name" value="NUDIX"/>
    <property type="match status" value="1"/>
</dbReference>
<name>A0A1F6ES01_9BACT</name>
<evidence type="ECO:0000256" key="5">
    <source>
        <dbReference type="ARBA" id="ARBA00022723"/>
    </source>
</evidence>
<comment type="caution">
    <text evidence="12">The sequence shown here is derived from an EMBL/GenBank/DDBJ whole genome shotgun (WGS) entry which is preliminary data.</text>
</comment>
<keyword evidence="9 12" id="KW-0413">Isomerase</keyword>
<dbReference type="GO" id="GO:0004452">
    <property type="term" value="F:isopentenyl-diphosphate delta-isomerase activity"/>
    <property type="evidence" value="ECO:0007669"/>
    <property type="project" value="UniProtKB-EC"/>
</dbReference>
<dbReference type="GO" id="GO:0046872">
    <property type="term" value="F:metal ion binding"/>
    <property type="evidence" value="ECO:0007669"/>
    <property type="project" value="UniProtKB-KW"/>
</dbReference>
<keyword evidence="5" id="KW-0479">Metal-binding</keyword>
<evidence type="ECO:0000259" key="11">
    <source>
        <dbReference type="PROSITE" id="PS51462"/>
    </source>
</evidence>
<feature type="domain" description="Nudix hydrolase" evidence="11">
    <location>
        <begin position="30"/>
        <end position="162"/>
    </location>
</feature>
<dbReference type="InterPro" id="IPR056375">
    <property type="entry name" value="Idi_bact"/>
</dbReference>
<sequence length="175" mass="19732">MPTEEQIILVDRDDVQVGVMGKLQTHENGLLHRAFSILVKNSKGEMMLQKRARGKYHSGELWTNTCCGHPREGEEIIEAAHRRLGEEMGFDCPLVEISALIYQANLDHGLQENEFLHIFSGTYDGVPRINPGEASDWKWMALGDLQSDAEKNPGAYTEWLKIILNEVQKGAITLM</sequence>
<evidence type="ECO:0000313" key="12">
    <source>
        <dbReference type="EMBL" id="OGG76416.1"/>
    </source>
</evidence>
<comment type="pathway">
    <text evidence="1">Isoprenoid biosynthesis; dimethylallyl diphosphate biosynthesis; dimethylallyl diphosphate from isopentenyl diphosphate: step 1/1.</text>
</comment>
<keyword evidence="4" id="KW-0963">Cytoplasm</keyword>
<evidence type="ECO:0000256" key="10">
    <source>
        <dbReference type="PIRSR" id="PIRSR018427-1"/>
    </source>
</evidence>
<dbReference type="PANTHER" id="PTHR10885">
    <property type="entry name" value="ISOPENTENYL-DIPHOSPHATE DELTA-ISOMERASE"/>
    <property type="match status" value="1"/>
</dbReference>
<dbReference type="GO" id="GO:0005737">
    <property type="term" value="C:cytoplasm"/>
    <property type="evidence" value="ECO:0007669"/>
    <property type="project" value="TreeGrafter"/>
</dbReference>
<keyword evidence="8" id="KW-0414">Isoprene biosynthesis</keyword>
<dbReference type="GO" id="GO:0050992">
    <property type="term" value="P:dimethylallyl diphosphate biosynthetic process"/>
    <property type="evidence" value="ECO:0007669"/>
    <property type="project" value="UniProtKB-UniPathway"/>
</dbReference>
<evidence type="ECO:0000256" key="1">
    <source>
        <dbReference type="ARBA" id="ARBA00004826"/>
    </source>
</evidence>
<evidence type="ECO:0000256" key="3">
    <source>
        <dbReference type="ARBA" id="ARBA00012057"/>
    </source>
</evidence>
<accession>A0A1F6ES01</accession>
<dbReference type="UniPathway" id="UPA00059">
    <property type="reaction ID" value="UER00104"/>
</dbReference>
<dbReference type="AlphaFoldDB" id="A0A1F6ES01"/>
<dbReference type="PANTHER" id="PTHR10885:SF0">
    <property type="entry name" value="ISOPENTENYL-DIPHOSPHATE DELTA-ISOMERASE"/>
    <property type="match status" value="1"/>
</dbReference>
<dbReference type="HAMAP" id="MF_00202">
    <property type="entry name" value="Idi"/>
    <property type="match status" value="1"/>
</dbReference>
<feature type="active site" evidence="10">
    <location>
        <position position="67"/>
    </location>
</feature>
<evidence type="ECO:0000256" key="2">
    <source>
        <dbReference type="ARBA" id="ARBA00007579"/>
    </source>
</evidence>
<dbReference type="GO" id="GO:0009240">
    <property type="term" value="P:isopentenyl diphosphate biosynthetic process"/>
    <property type="evidence" value="ECO:0007669"/>
    <property type="project" value="TreeGrafter"/>
</dbReference>
<feature type="active site" evidence="10">
    <location>
        <position position="114"/>
    </location>
</feature>
<keyword evidence="7" id="KW-0464">Manganese</keyword>
<protein>
    <recommendedName>
        <fullName evidence="3">isopentenyl-diphosphate Delta-isomerase</fullName>
        <ecNumber evidence="3">5.3.3.2</ecNumber>
    </recommendedName>
</protein>
<organism evidence="12 13">
    <name type="scientific">Candidatus Kaiserbacteria bacterium RIFCSPLOWO2_01_FULL_55_19</name>
    <dbReference type="NCBI Taxonomy" id="1798516"/>
    <lineage>
        <taxon>Bacteria</taxon>
        <taxon>Candidatus Kaiseribacteriota</taxon>
    </lineage>
</organism>
<evidence type="ECO:0000256" key="4">
    <source>
        <dbReference type="ARBA" id="ARBA00022490"/>
    </source>
</evidence>
<keyword evidence="6" id="KW-0460">Magnesium</keyword>
<dbReference type="Proteomes" id="UP000176714">
    <property type="component" value="Unassembled WGS sequence"/>
</dbReference>
<dbReference type="InterPro" id="IPR000086">
    <property type="entry name" value="NUDIX_hydrolase_dom"/>
</dbReference>
<evidence type="ECO:0000256" key="6">
    <source>
        <dbReference type="ARBA" id="ARBA00022842"/>
    </source>
</evidence>
<dbReference type="InterPro" id="IPR015797">
    <property type="entry name" value="NUDIX_hydrolase-like_dom_sf"/>
</dbReference>
<dbReference type="InterPro" id="IPR011876">
    <property type="entry name" value="IsopentenylPP_isomerase_typ1"/>
</dbReference>
<dbReference type="STRING" id="1798516.A2950_00980"/>
<reference evidence="12 13" key="1">
    <citation type="journal article" date="2016" name="Nat. Commun.">
        <title>Thousands of microbial genomes shed light on interconnected biogeochemical processes in an aquifer system.</title>
        <authorList>
            <person name="Anantharaman K."/>
            <person name="Brown C.T."/>
            <person name="Hug L.A."/>
            <person name="Sharon I."/>
            <person name="Castelle C.J."/>
            <person name="Probst A.J."/>
            <person name="Thomas B.C."/>
            <person name="Singh A."/>
            <person name="Wilkins M.J."/>
            <person name="Karaoz U."/>
            <person name="Brodie E.L."/>
            <person name="Williams K.H."/>
            <person name="Hubbard S.S."/>
            <person name="Banfield J.F."/>
        </authorList>
    </citation>
    <scope>NUCLEOTIDE SEQUENCE [LARGE SCALE GENOMIC DNA]</scope>
</reference>
<evidence type="ECO:0000256" key="8">
    <source>
        <dbReference type="ARBA" id="ARBA00023229"/>
    </source>
</evidence>